<keyword evidence="2" id="KW-0472">Membrane</keyword>
<feature type="transmembrane region" description="Helical" evidence="2">
    <location>
        <begin position="23"/>
        <end position="43"/>
    </location>
</feature>
<feature type="transmembrane region" description="Helical" evidence="2">
    <location>
        <begin position="306"/>
        <end position="327"/>
    </location>
</feature>
<name>A0ABR1QM57_9PEZI</name>
<keyword evidence="4" id="KW-1185">Reference proteome</keyword>
<comment type="caution">
    <text evidence="3">The sequence shown here is derived from an EMBL/GenBank/DDBJ whole genome shotgun (WGS) entry which is preliminary data.</text>
</comment>
<evidence type="ECO:0000256" key="1">
    <source>
        <dbReference type="SAM" id="MobiDB-lite"/>
    </source>
</evidence>
<protein>
    <submittedName>
        <fullName evidence="3">Uncharacterized protein</fullName>
    </submittedName>
</protein>
<accession>A0ABR1QM57</accession>
<evidence type="ECO:0000256" key="2">
    <source>
        <dbReference type="SAM" id="Phobius"/>
    </source>
</evidence>
<proteinExistence type="predicted"/>
<dbReference type="EMBL" id="JAQQWE010000003">
    <property type="protein sequence ID" value="KAK7959306.1"/>
    <property type="molecule type" value="Genomic_DNA"/>
</dbReference>
<gene>
    <name evidence="3" type="ORF">PG986_004160</name>
</gene>
<feature type="transmembrane region" description="Helical" evidence="2">
    <location>
        <begin position="104"/>
        <end position="124"/>
    </location>
</feature>
<feature type="transmembrane region" description="Helical" evidence="2">
    <location>
        <begin position="229"/>
        <end position="248"/>
    </location>
</feature>
<reference evidence="3 4" key="1">
    <citation type="submission" date="2023-01" db="EMBL/GenBank/DDBJ databases">
        <title>Analysis of 21 Apiospora genomes using comparative genomics revels a genus with tremendous synthesis potential of carbohydrate active enzymes and secondary metabolites.</title>
        <authorList>
            <person name="Sorensen T."/>
        </authorList>
    </citation>
    <scope>NUCLEOTIDE SEQUENCE [LARGE SCALE GENOMIC DNA]</scope>
    <source>
        <strain evidence="3 4">CBS 24483</strain>
    </source>
</reference>
<feature type="transmembrane region" description="Helical" evidence="2">
    <location>
        <begin position="203"/>
        <end position="222"/>
    </location>
</feature>
<feature type="compositionally biased region" description="Acidic residues" evidence="1">
    <location>
        <begin position="380"/>
        <end position="391"/>
    </location>
</feature>
<keyword evidence="2" id="KW-1133">Transmembrane helix</keyword>
<evidence type="ECO:0000313" key="4">
    <source>
        <dbReference type="Proteomes" id="UP001391051"/>
    </source>
</evidence>
<sequence length="391" mass="42515">MDSLQKKLLPLAGHRPLLHRLRLPYLLIVPALLAIATVALLGFHSDLDIAALYSQCHARSRLRWVSRVPVVGAPSCFLISFFQLAVGGGGGDDDGHHHHTSLRALAIMSVVLSFIAALLTANLVESARLCNRRSWLLARPTLPWLVFNLVGGALVWDIVIVPEFLRRAKHVQAAKESAAAEQLRNVDSFIDVEVRGLTSQVEVYAIPLAVLLGFVAPSVAMLATAGHPVAVVVWLFFPLWVSLVRYAVKVVGVNAIRDPEPHRLESNRLSLGLVYAVPVVCSIASHVFLLVNVFGSPDDRREMTRATTKFIQIDTLIIGATVLYWLLVEAGLLTTLVMIVSSVVLGPGTGLSGSWLMREKAIERYPDGAGGERAAAGNEQEPDEESPLLRP</sequence>
<dbReference type="Proteomes" id="UP001391051">
    <property type="component" value="Unassembled WGS sequence"/>
</dbReference>
<feature type="region of interest" description="Disordered" evidence="1">
    <location>
        <begin position="367"/>
        <end position="391"/>
    </location>
</feature>
<feature type="transmembrane region" description="Helical" evidence="2">
    <location>
        <begin position="64"/>
        <end position="84"/>
    </location>
</feature>
<dbReference type="GeneID" id="92073444"/>
<feature type="transmembrane region" description="Helical" evidence="2">
    <location>
        <begin position="268"/>
        <end position="294"/>
    </location>
</feature>
<dbReference type="RefSeq" id="XP_066703009.1">
    <property type="nucleotide sequence ID" value="XM_066840382.1"/>
</dbReference>
<keyword evidence="2" id="KW-0812">Transmembrane</keyword>
<evidence type="ECO:0000313" key="3">
    <source>
        <dbReference type="EMBL" id="KAK7959306.1"/>
    </source>
</evidence>
<feature type="transmembrane region" description="Helical" evidence="2">
    <location>
        <begin position="136"/>
        <end position="156"/>
    </location>
</feature>
<organism evidence="3 4">
    <name type="scientific">Apiospora aurea</name>
    <dbReference type="NCBI Taxonomy" id="335848"/>
    <lineage>
        <taxon>Eukaryota</taxon>
        <taxon>Fungi</taxon>
        <taxon>Dikarya</taxon>
        <taxon>Ascomycota</taxon>
        <taxon>Pezizomycotina</taxon>
        <taxon>Sordariomycetes</taxon>
        <taxon>Xylariomycetidae</taxon>
        <taxon>Amphisphaeriales</taxon>
        <taxon>Apiosporaceae</taxon>
        <taxon>Apiospora</taxon>
    </lineage>
</organism>